<keyword evidence="2" id="KW-0812">Transmembrane</keyword>
<dbReference type="Gene3D" id="2.60.40.10">
    <property type="entry name" value="Immunoglobulins"/>
    <property type="match status" value="1"/>
</dbReference>
<dbReference type="InterPro" id="IPR036388">
    <property type="entry name" value="WH-like_DNA-bd_sf"/>
</dbReference>
<keyword evidence="3" id="KW-0732">Signal</keyword>
<feature type="coiled-coil region" evidence="1">
    <location>
        <begin position="759"/>
        <end position="802"/>
    </location>
</feature>
<dbReference type="InterPro" id="IPR016032">
    <property type="entry name" value="Sig_transdc_resp-reg_C-effctor"/>
</dbReference>
<feature type="transmembrane region" description="Helical" evidence="2">
    <location>
        <begin position="729"/>
        <end position="750"/>
    </location>
</feature>
<feature type="domain" description="Two component regulator three Y" evidence="4">
    <location>
        <begin position="664"/>
        <end position="726"/>
    </location>
</feature>
<organism evidence="5 6">
    <name type="scientific">[Muricauda] lutisoli</name>
    <dbReference type="NCBI Taxonomy" id="2816035"/>
    <lineage>
        <taxon>Bacteria</taxon>
        <taxon>Pseudomonadati</taxon>
        <taxon>Bacteroidota</taxon>
        <taxon>Flavobacteriia</taxon>
        <taxon>Flavobacteriales</taxon>
        <taxon>Flavobacteriaceae</taxon>
        <taxon>Allomuricauda</taxon>
    </lineage>
</organism>
<reference evidence="5 6" key="1">
    <citation type="submission" date="2021-03" db="EMBL/GenBank/DDBJ databases">
        <title>Muricauda sp. CAU 1631 isolated from Incheon.</title>
        <authorList>
            <person name="Kim W."/>
        </authorList>
    </citation>
    <scope>NUCLEOTIDE SEQUENCE [LARGE SCALE GENOMIC DNA]</scope>
    <source>
        <strain evidence="5 6">CAU 1631</strain>
    </source>
</reference>
<evidence type="ECO:0000256" key="3">
    <source>
        <dbReference type="SAM" id="SignalP"/>
    </source>
</evidence>
<evidence type="ECO:0000256" key="1">
    <source>
        <dbReference type="SAM" id="Coils"/>
    </source>
</evidence>
<dbReference type="Pfam" id="PF07494">
    <property type="entry name" value="Reg_prop"/>
    <property type="match status" value="1"/>
</dbReference>
<dbReference type="Gene3D" id="1.10.10.10">
    <property type="entry name" value="Winged helix-like DNA-binding domain superfamily/Winged helix DNA-binding domain"/>
    <property type="match status" value="1"/>
</dbReference>
<dbReference type="InterPro" id="IPR013783">
    <property type="entry name" value="Ig-like_fold"/>
</dbReference>
<accession>A0ABS3EW21</accession>
<dbReference type="SUPFAM" id="SSF46894">
    <property type="entry name" value="C-terminal effector domain of the bipartite response regulators"/>
    <property type="match status" value="1"/>
</dbReference>
<dbReference type="Gene3D" id="2.130.10.10">
    <property type="entry name" value="YVTN repeat-like/Quinoprotein amine dehydrogenase"/>
    <property type="match status" value="1"/>
</dbReference>
<dbReference type="Proteomes" id="UP000664163">
    <property type="component" value="Unassembled WGS sequence"/>
</dbReference>
<evidence type="ECO:0000256" key="2">
    <source>
        <dbReference type="SAM" id="Phobius"/>
    </source>
</evidence>
<keyword evidence="1" id="KW-0175">Coiled coil</keyword>
<dbReference type="InterPro" id="IPR011110">
    <property type="entry name" value="Reg_prop"/>
</dbReference>
<keyword evidence="6" id="KW-1185">Reference proteome</keyword>
<keyword evidence="2" id="KW-0472">Membrane</keyword>
<dbReference type="InterPro" id="IPR015943">
    <property type="entry name" value="WD40/YVTN_repeat-like_dom_sf"/>
</dbReference>
<comment type="caution">
    <text evidence="5">The sequence shown here is derived from an EMBL/GenBank/DDBJ whole genome shotgun (WGS) entry which is preliminary data.</text>
</comment>
<feature type="chain" id="PRO_5046936526" evidence="3">
    <location>
        <begin position="20"/>
        <end position="933"/>
    </location>
</feature>
<protein>
    <submittedName>
        <fullName evidence="5">Two component regulator three y domain-containing protein</fullName>
    </submittedName>
</protein>
<feature type="signal peptide" evidence="3">
    <location>
        <begin position="1"/>
        <end position="19"/>
    </location>
</feature>
<dbReference type="EMBL" id="JAFLND010000002">
    <property type="protein sequence ID" value="MBO0330442.1"/>
    <property type="molecule type" value="Genomic_DNA"/>
</dbReference>
<keyword evidence="2" id="KW-1133">Transmembrane helix</keyword>
<gene>
    <name evidence="5" type="ORF">J0X13_07760</name>
</gene>
<dbReference type="InterPro" id="IPR011123">
    <property type="entry name" value="Y_Y_Y"/>
</dbReference>
<dbReference type="Pfam" id="PF07495">
    <property type="entry name" value="Y_Y_Y"/>
    <property type="match status" value="1"/>
</dbReference>
<evidence type="ECO:0000313" key="6">
    <source>
        <dbReference type="Proteomes" id="UP000664163"/>
    </source>
</evidence>
<evidence type="ECO:0000313" key="5">
    <source>
        <dbReference type="EMBL" id="MBO0330442.1"/>
    </source>
</evidence>
<name>A0ABS3EW21_9FLAO</name>
<evidence type="ECO:0000259" key="4">
    <source>
        <dbReference type="Pfam" id="PF07495"/>
    </source>
</evidence>
<sequence>MLRPYIFYLLVLLCSTTLGQELPPIKNYTTKEYNGEFQNWAITQSPSKNIYVANHTSLLEFDGSKWHQYKLPTSPIIRSVKAAGDKIYTGSYREFGYWTKEENGELVYTSLSQKMEIPMAEDEEFWDILELEQWVLFQSLDRIYIYDHAEDTFKVIEANSDKANLSLVNDNVYFQIARKGLFTIQNGESALVSDDPVFTDEPIVGLYGIDNDILVITEGSRFYKYDSESLEPWQTAMDTINIKLYSSIQLNDGSFVLGSISNGFYHLSQNGDSIIENIDQEKGLNNNTVLSLFEDSDNNLWLGLDNGLSIINLYAPFNEYVDKLGNLGLVYAALSHKGYLYLGTNQGLFYRKTESSNPFRMIDGTEGQVWNLQLLDSTVFCGHNNGTFVVKNDEAELISDFPGTWGIKPIQNHDNLLLQGNYNGLSILEKKKGSWTFRNSIEGFTVSSRFFELDSLEVVVNHEQKGLYFIELQSDFRKTKQVINKEGFGHSSNIFSFQDQIHYKTNSGIYTIKNENDIKIDSTLTQMVLANNNGQVSIIIPENSEQRLWFFTNSGIQYVSQSTLSNKLNSSNISIPSDIRANLGVSGFENISKIAESKYLIGSSNGYVSLDLTKVESSDKEIHINSIYYGGYQELSSKAPINSTNEQLKYSNNNVRFEFSVPEYDKYTEVKYQYKMENLYNGWSEWSESSEAIFKNLAFGDYTFTVRAMVGNSISENTASYSFTILRPWYLSNLALALYTIGLFLLFVLIHRLYKNYYKRKQESLIKRNKKELERRELEEKERIAKLQTEKLQNEIENKNRELAISTMSLVKKNKFLSSLKSQLKEVPNKDRSIKSVIKEIDNNINSEDDWKFFEDAFNNADRDFLKRIKAKHDSLTNNDLRLCAYLRLNLSSKEIAPLLNISVKSVEMKRYRLRKKFDLPHHDNLIDYILNF</sequence>
<proteinExistence type="predicted"/>